<dbReference type="Proteomes" id="UP000265703">
    <property type="component" value="Unassembled WGS sequence"/>
</dbReference>
<sequence>MTELSKMTSDSWRNLSDDDKAKWKRLYYHQYRNSTADKKDLVETTATDQDSPIAIKLVFT</sequence>
<dbReference type="InterPro" id="IPR036910">
    <property type="entry name" value="HMG_box_dom_sf"/>
</dbReference>
<keyword evidence="2" id="KW-1185">Reference proteome</keyword>
<dbReference type="EMBL" id="QKYT01000087">
    <property type="protein sequence ID" value="RIA94206.1"/>
    <property type="molecule type" value="Genomic_DNA"/>
</dbReference>
<proteinExistence type="predicted"/>
<accession>A0A397TB78</accession>
<protein>
    <submittedName>
        <fullName evidence="1">Uncharacterized protein</fullName>
    </submittedName>
</protein>
<evidence type="ECO:0000313" key="1">
    <source>
        <dbReference type="EMBL" id="RIA94206.1"/>
    </source>
</evidence>
<comment type="caution">
    <text evidence="1">The sequence shown here is derived from an EMBL/GenBank/DDBJ whole genome shotgun (WGS) entry which is preliminary data.</text>
</comment>
<dbReference type="AlphaFoldDB" id="A0A397TB78"/>
<name>A0A397TB78_9GLOM</name>
<reference evidence="1 2" key="1">
    <citation type="submission" date="2018-06" db="EMBL/GenBank/DDBJ databases">
        <title>Comparative genomics reveals the genomic features of Rhizophagus irregularis, R. cerebriforme, R. diaphanum and Gigaspora rosea, and their symbiotic lifestyle signature.</title>
        <authorList>
            <person name="Morin E."/>
            <person name="San Clemente H."/>
            <person name="Chen E.C.H."/>
            <person name="De La Providencia I."/>
            <person name="Hainaut M."/>
            <person name="Kuo A."/>
            <person name="Kohler A."/>
            <person name="Murat C."/>
            <person name="Tang N."/>
            <person name="Roy S."/>
            <person name="Loubradou J."/>
            <person name="Henrissat B."/>
            <person name="Grigoriev I.V."/>
            <person name="Corradi N."/>
            <person name="Roux C."/>
            <person name="Martin F.M."/>
        </authorList>
    </citation>
    <scope>NUCLEOTIDE SEQUENCE [LARGE SCALE GENOMIC DNA]</scope>
    <source>
        <strain evidence="1 2">DAOM 227022</strain>
    </source>
</reference>
<organism evidence="1 2">
    <name type="scientific">Glomus cerebriforme</name>
    <dbReference type="NCBI Taxonomy" id="658196"/>
    <lineage>
        <taxon>Eukaryota</taxon>
        <taxon>Fungi</taxon>
        <taxon>Fungi incertae sedis</taxon>
        <taxon>Mucoromycota</taxon>
        <taxon>Glomeromycotina</taxon>
        <taxon>Glomeromycetes</taxon>
        <taxon>Glomerales</taxon>
        <taxon>Glomeraceae</taxon>
        <taxon>Glomus</taxon>
    </lineage>
</organism>
<evidence type="ECO:0000313" key="2">
    <source>
        <dbReference type="Proteomes" id="UP000265703"/>
    </source>
</evidence>
<dbReference type="SUPFAM" id="SSF47095">
    <property type="entry name" value="HMG-box"/>
    <property type="match status" value="1"/>
</dbReference>
<gene>
    <name evidence="1" type="ORF">C1645_818399</name>
</gene>
<dbReference type="OrthoDB" id="2370100at2759"/>
<dbReference type="Gene3D" id="1.10.30.10">
    <property type="entry name" value="High mobility group box domain"/>
    <property type="match status" value="1"/>
</dbReference>